<gene>
    <name evidence="2" type="ORF">RM520_07300</name>
</gene>
<keyword evidence="3" id="KW-1185">Reference proteome</keyword>
<reference evidence="2 3" key="1">
    <citation type="submission" date="2023-09" db="EMBL/GenBank/DDBJ databases">
        <authorList>
            <person name="Rey-Velasco X."/>
        </authorList>
    </citation>
    <scope>NUCLEOTIDE SEQUENCE [LARGE SCALE GENOMIC DNA]</scope>
    <source>
        <strain evidence="2 3">P007</strain>
    </source>
</reference>
<dbReference type="Proteomes" id="UP001250662">
    <property type="component" value="Unassembled WGS sequence"/>
</dbReference>
<dbReference type="RefSeq" id="WP_311387506.1">
    <property type="nucleotide sequence ID" value="NZ_JAVRHU010000002.1"/>
</dbReference>
<evidence type="ECO:0000256" key="1">
    <source>
        <dbReference type="SAM" id="SignalP"/>
    </source>
</evidence>
<evidence type="ECO:0000313" key="3">
    <source>
        <dbReference type="Proteomes" id="UP001250662"/>
    </source>
</evidence>
<feature type="chain" id="PRO_5046983258" evidence="1">
    <location>
        <begin position="21"/>
        <end position="44"/>
    </location>
</feature>
<protein>
    <submittedName>
        <fullName evidence="2">Uncharacterized protein</fullName>
    </submittedName>
</protein>
<organism evidence="2 3">
    <name type="scientific">Croceitalea vernalis</name>
    <dbReference type="NCBI Taxonomy" id="3075599"/>
    <lineage>
        <taxon>Bacteria</taxon>
        <taxon>Pseudomonadati</taxon>
        <taxon>Bacteroidota</taxon>
        <taxon>Flavobacteriia</taxon>
        <taxon>Flavobacteriales</taxon>
        <taxon>Flavobacteriaceae</taxon>
        <taxon>Croceitalea</taxon>
    </lineage>
</organism>
<feature type="signal peptide" evidence="1">
    <location>
        <begin position="1"/>
        <end position="20"/>
    </location>
</feature>
<name>A0ABU3BGX8_9FLAO</name>
<comment type="caution">
    <text evidence="2">The sequence shown here is derived from an EMBL/GenBank/DDBJ whole genome shotgun (WGS) entry which is preliminary data.</text>
</comment>
<evidence type="ECO:0000313" key="2">
    <source>
        <dbReference type="EMBL" id="MDT0621424.1"/>
    </source>
</evidence>
<keyword evidence="1" id="KW-0732">Signal</keyword>
<accession>A0ABU3BGX8</accession>
<proteinExistence type="predicted"/>
<dbReference type="EMBL" id="JAVRHU010000002">
    <property type="protein sequence ID" value="MDT0621424.1"/>
    <property type="molecule type" value="Genomic_DNA"/>
</dbReference>
<sequence length="44" mass="4705">MNTKKVIFGILAVVMLATTAVSTITIDSQETGVDKTKVKIPGRK</sequence>